<dbReference type="InterPro" id="IPR013830">
    <property type="entry name" value="SGNH_hydro"/>
</dbReference>
<dbReference type="Proteomes" id="UP001519295">
    <property type="component" value="Unassembled WGS sequence"/>
</dbReference>
<name>A0ABS4VV94_9PSEU</name>
<evidence type="ECO:0000313" key="3">
    <source>
        <dbReference type="Proteomes" id="UP001519295"/>
    </source>
</evidence>
<organism evidence="2 3">
    <name type="scientific">Pseudonocardia parietis</name>
    <dbReference type="NCBI Taxonomy" id="570936"/>
    <lineage>
        <taxon>Bacteria</taxon>
        <taxon>Bacillati</taxon>
        <taxon>Actinomycetota</taxon>
        <taxon>Actinomycetes</taxon>
        <taxon>Pseudonocardiales</taxon>
        <taxon>Pseudonocardiaceae</taxon>
        <taxon>Pseudonocardia</taxon>
    </lineage>
</organism>
<feature type="domain" description="SGNH hydrolase-type esterase" evidence="1">
    <location>
        <begin position="176"/>
        <end position="274"/>
    </location>
</feature>
<evidence type="ECO:0000313" key="2">
    <source>
        <dbReference type="EMBL" id="MBP2367850.1"/>
    </source>
</evidence>
<keyword evidence="3" id="KW-1185">Reference proteome</keyword>
<dbReference type="InterPro" id="IPR036514">
    <property type="entry name" value="SGNH_hydro_sf"/>
</dbReference>
<dbReference type="RefSeq" id="WP_210028038.1">
    <property type="nucleotide sequence ID" value="NZ_JAGINU010000001.1"/>
</dbReference>
<sequence length="397" mass="42366">MTAASRPITTPATPELFRGALEFEHTPIGVRPHRLPAWALDQARDAQLAMAQAQPSGVRISVDTAATSIEVTALATRYGYRGVPARAPGVFDLVVDGRLHGRASLDTATVVTLDPATGVADRADGVPGPVTFDRLPAGGKRVEIWLPHTESVEIVELRSDEPLRPSVERRPTWLHHGSSISHGSNADRPTGTWPAVAAALAGLELTNLGLGGSAMLDPFTARVIRDTPADLISCKLGINLVNADVMRLRAFGPAVHGFLDTIRDGHPDTPLFVISPVYCPIHEHTPGPADFDHAALAAGEMRFTASGDPAEVAAGKLTLTVVREHLARIVRERSATDPNLHHVDGLDLYGPADEQTHPLPDRLHPDTATHRLIGERFAARLGRDAALSTDRGAHRAG</sequence>
<reference evidence="2 3" key="1">
    <citation type="submission" date="2021-03" db="EMBL/GenBank/DDBJ databases">
        <title>Sequencing the genomes of 1000 actinobacteria strains.</title>
        <authorList>
            <person name="Klenk H.-P."/>
        </authorList>
    </citation>
    <scope>NUCLEOTIDE SEQUENCE [LARGE SCALE GENOMIC DNA]</scope>
    <source>
        <strain evidence="2 3">DSM 45256</strain>
    </source>
</reference>
<protein>
    <recommendedName>
        <fullName evidence="1">SGNH hydrolase-type esterase domain-containing protein</fullName>
    </recommendedName>
</protein>
<accession>A0ABS4VV94</accession>
<dbReference type="Gene3D" id="3.40.50.1110">
    <property type="entry name" value="SGNH hydrolase"/>
    <property type="match status" value="1"/>
</dbReference>
<proteinExistence type="predicted"/>
<dbReference type="SUPFAM" id="SSF52266">
    <property type="entry name" value="SGNH hydrolase"/>
    <property type="match status" value="1"/>
</dbReference>
<dbReference type="Pfam" id="PF14606">
    <property type="entry name" value="Lipase_GDSL_3"/>
    <property type="match status" value="1"/>
</dbReference>
<comment type="caution">
    <text evidence="2">The sequence shown here is derived from an EMBL/GenBank/DDBJ whole genome shotgun (WGS) entry which is preliminary data.</text>
</comment>
<dbReference type="Gene3D" id="2.60.120.260">
    <property type="entry name" value="Galactose-binding domain-like"/>
    <property type="match status" value="1"/>
</dbReference>
<gene>
    <name evidence="2" type="ORF">JOF36_003546</name>
</gene>
<evidence type="ECO:0000259" key="1">
    <source>
        <dbReference type="Pfam" id="PF14606"/>
    </source>
</evidence>
<dbReference type="EMBL" id="JAGINU010000001">
    <property type="protein sequence ID" value="MBP2367850.1"/>
    <property type="molecule type" value="Genomic_DNA"/>
</dbReference>